<name>A0ABV9EKW4_9ACTN</name>
<feature type="compositionally biased region" description="Pro residues" evidence="6">
    <location>
        <begin position="407"/>
        <end position="418"/>
    </location>
</feature>
<dbReference type="PANTHER" id="PTHR13847:SF289">
    <property type="entry name" value="GLYCINE OXIDASE"/>
    <property type="match status" value="1"/>
</dbReference>
<evidence type="ECO:0000256" key="1">
    <source>
        <dbReference type="ARBA" id="ARBA00004948"/>
    </source>
</evidence>
<feature type="domain" description="FAD dependent oxidoreductase" evidence="7">
    <location>
        <begin position="11"/>
        <end position="358"/>
    </location>
</feature>
<sequence length="418" mass="42841">MDVPPAAHAEVLVVGGGVVGLSVAWRAAQRGYAVTVADPSPGSGATHAAAGMLAPVSELTYTEEPLLRLGLSSLVRWPAFAAELAGESGIGVDHRTDGTLDVAFGPDDLAALGEVAGLMEKLSLPVERLTGRECRRVEPMLAPSVRGGVLAPGDAWVDPRRVTSALLAALSHRGVTMVAARVRGFAVEGDAVRGVRLADGRLITADQVVLAAGAWSGTLEGLPPEALPPVRPVKGQIMRLRGAPGFLGRCVRGTVHGSGAYLVPRGDGEIVLGATQEEMGFDTRVTAGALWELLRDARELVPGVTELEVAGVVAGLRPGTPDNLPLIGRTALPGLLLATGHHRGGVLLAPLTADVVAAEIAGDRSPAGGTDDPPVASICSPLRFGGPPRPGTGHFPWTKEERGPSPGRTPGPAAPEAR</sequence>
<evidence type="ECO:0000313" key="8">
    <source>
        <dbReference type="EMBL" id="MFC4589763.1"/>
    </source>
</evidence>
<dbReference type="SUPFAM" id="SSF51905">
    <property type="entry name" value="FAD/NAD(P)-binding domain"/>
    <property type="match status" value="1"/>
</dbReference>
<dbReference type="SUPFAM" id="SSF54373">
    <property type="entry name" value="FAD-linked reductases, C-terminal domain"/>
    <property type="match status" value="1"/>
</dbReference>
<dbReference type="Proteomes" id="UP001595891">
    <property type="component" value="Unassembled WGS sequence"/>
</dbReference>
<dbReference type="NCBIfam" id="TIGR02352">
    <property type="entry name" value="thiamin_ThiO"/>
    <property type="match status" value="1"/>
</dbReference>
<dbReference type="RefSeq" id="WP_262842835.1">
    <property type="nucleotide sequence ID" value="NZ_JANZYP010000014.1"/>
</dbReference>
<dbReference type="Gene3D" id="3.30.9.10">
    <property type="entry name" value="D-Amino Acid Oxidase, subunit A, domain 2"/>
    <property type="match status" value="1"/>
</dbReference>
<evidence type="ECO:0000256" key="5">
    <source>
        <dbReference type="ARBA" id="ARBA00050018"/>
    </source>
</evidence>
<keyword evidence="3 8" id="KW-0560">Oxidoreductase</keyword>
<evidence type="ECO:0000256" key="3">
    <source>
        <dbReference type="ARBA" id="ARBA00023002"/>
    </source>
</evidence>
<gene>
    <name evidence="8" type="primary">thiO</name>
    <name evidence="8" type="ORF">ACFO8L_26995</name>
</gene>
<comment type="caution">
    <text evidence="8">The sequence shown here is derived from an EMBL/GenBank/DDBJ whole genome shotgun (WGS) entry which is preliminary data.</text>
</comment>
<keyword evidence="2" id="KW-0784">Thiamine biosynthesis</keyword>
<dbReference type="Pfam" id="PF01266">
    <property type="entry name" value="DAO"/>
    <property type="match status" value="1"/>
</dbReference>
<dbReference type="InterPro" id="IPR012727">
    <property type="entry name" value="Gly_oxidase_ThiO"/>
</dbReference>
<evidence type="ECO:0000256" key="2">
    <source>
        <dbReference type="ARBA" id="ARBA00022977"/>
    </source>
</evidence>
<reference evidence="9" key="1">
    <citation type="journal article" date="2019" name="Int. J. Syst. Evol. Microbiol.">
        <title>The Global Catalogue of Microorganisms (GCM) 10K type strain sequencing project: providing services to taxonomists for standard genome sequencing and annotation.</title>
        <authorList>
            <consortium name="The Broad Institute Genomics Platform"/>
            <consortium name="The Broad Institute Genome Sequencing Center for Infectious Disease"/>
            <person name="Wu L."/>
            <person name="Ma J."/>
        </authorList>
    </citation>
    <scope>NUCLEOTIDE SEQUENCE [LARGE SCALE GENOMIC DNA]</scope>
    <source>
        <strain evidence="9">CCUG 49560</strain>
    </source>
</reference>
<accession>A0ABV9EKW4</accession>
<proteinExistence type="predicted"/>
<dbReference type="Gene3D" id="3.50.50.60">
    <property type="entry name" value="FAD/NAD(P)-binding domain"/>
    <property type="match status" value="1"/>
</dbReference>
<dbReference type="InterPro" id="IPR006076">
    <property type="entry name" value="FAD-dep_OxRdtase"/>
</dbReference>
<dbReference type="PANTHER" id="PTHR13847">
    <property type="entry name" value="SARCOSINE DEHYDROGENASE-RELATED"/>
    <property type="match status" value="1"/>
</dbReference>
<comment type="catalytic activity">
    <reaction evidence="4">
        <text>glycine + O2 + H2O = glyoxylate + H2O2 + NH4(+)</text>
        <dbReference type="Rhea" id="RHEA:11532"/>
        <dbReference type="ChEBI" id="CHEBI:15377"/>
        <dbReference type="ChEBI" id="CHEBI:15379"/>
        <dbReference type="ChEBI" id="CHEBI:16240"/>
        <dbReference type="ChEBI" id="CHEBI:28938"/>
        <dbReference type="ChEBI" id="CHEBI:36655"/>
        <dbReference type="ChEBI" id="CHEBI:57305"/>
        <dbReference type="EC" id="1.4.3.19"/>
    </reaction>
</comment>
<dbReference type="EC" id="1.4.3.19" evidence="5"/>
<comment type="pathway">
    <text evidence="1">Cofactor biosynthesis; thiamine diphosphate biosynthesis.</text>
</comment>
<feature type="region of interest" description="Disordered" evidence="6">
    <location>
        <begin position="364"/>
        <end position="418"/>
    </location>
</feature>
<evidence type="ECO:0000259" key="7">
    <source>
        <dbReference type="Pfam" id="PF01266"/>
    </source>
</evidence>
<evidence type="ECO:0000313" key="9">
    <source>
        <dbReference type="Proteomes" id="UP001595891"/>
    </source>
</evidence>
<evidence type="ECO:0000256" key="6">
    <source>
        <dbReference type="SAM" id="MobiDB-lite"/>
    </source>
</evidence>
<evidence type="ECO:0000256" key="4">
    <source>
        <dbReference type="ARBA" id="ARBA00049872"/>
    </source>
</evidence>
<dbReference type="EMBL" id="JBHSFN010000018">
    <property type="protein sequence ID" value="MFC4589763.1"/>
    <property type="molecule type" value="Genomic_DNA"/>
</dbReference>
<protein>
    <recommendedName>
        <fullName evidence="5">glycine oxidase</fullName>
        <ecNumber evidence="5">1.4.3.19</ecNumber>
    </recommendedName>
</protein>
<dbReference type="GO" id="GO:0043799">
    <property type="term" value="F:glycine oxidase activity"/>
    <property type="evidence" value="ECO:0007669"/>
    <property type="project" value="UniProtKB-EC"/>
</dbReference>
<dbReference type="InterPro" id="IPR036188">
    <property type="entry name" value="FAD/NAD-bd_sf"/>
</dbReference>
<keyword evidence="9" id="KW-1185">Reference proteome</keyword>
<organism evidence="8 9">
    <name type="scientific">Sphaerisporangium corydalis</name>
    <dbReference type="NCBI Taxonomy" id="1441875"/>
    <lineage>
        <taxon>Bacteria</taxon>
        <taxon>Bacillati</taxon>
        <taxon>Actinomycetota</taxon>
        <taxon>Actinomycetes</taxon>
        <taxon>Streptosporangiales</taxon>
        <taxon>Streptosporangiaceae</taxon>
        <taxon>Sphaerisporangium</taxon>
    </lineage>
</organism>